<evidence type="ECO:0000256" key="2">
    <source>
        <dbReference type="ARBA" id="ARBA00022827"/>
    </source>
</evidence>
<dbReference type="EMBL" id="BAABBI010000001">
    <property type="protein sequence ID" value="GAA3783896.1"/>
    <property type="molecule type" value="Genomic_DNA"/>
</dbReference>
<evidence type="ECO:0008006" key="6">
    <source>
        <dbReference type="Google" id="ProtNLM"/>
    </source>
</evidence>
<dbReference type="Gene3D" id="3.50.50.60">
    <property type="entry name" value="FAD/NAD(P)-binding domain"/>
    <property type="match status" value="1"/>
</dbReference>
<reference evidence="5" key="1">
    <citation type="journal article" date="2019" name="Int. J. Syst. Evol. Microbiol.">
        <title>The Global Catalogue of Microorganisms (GCM) 10K type strain sequencing project: providing services to taxonomists for standard genome sequencing and annotation.</title>
        <authorList>
            <consortium name="The Broad Institute Genomics Platform"/>
            <consortium name="The Broad Institute Genome Sequencing Center for Infectious Disease"/>
            <person name="Wu L."/>
            <person name="Ma J."/>
        </authorList>
    </citation>
    <scope>NUCLEOTIDE SEQUENCE [LARGE SCALE GENOMIC DNA]</scope>
    <source>
        <strain evidence="5">JCM 17525</strain>
    </source>
</reference>
<organism evidence="4 5">
    <name type="scientific">Corallibacter vietnamensis</name>
    <dbReference type="NCBI Taxonomy" id="904130"/>
    <lineage>
        <taxon>Bacteria</taxon>
        <taxon>Pseudomonadati</taxon>
        <taxon>Bacteroidota</taxon>
        <taxon>Flavobacteriia</taxon>
        <taxon>Flavobacteriales</taxon>
        <taxon>Flavobacteriaceae</taxon>
        <taxon>Corallibacter</taxon>
    </lineage>
</organism>
<protein>
    <recommendedName>
        <fullName evidence="6">Pyridine nucleotide-disulfide oxidoreductase</fullName>
    </recommendedName>
</protein>
<dbReference type="Pfam" id="PF13738">
    <property type="entry name" value="Pyr_redox_3"/>
    <property type="match status" value="1"/>
</dbReference>
<keyword evidence="2" id="KW-0274">FAD</keyword>
<keyword evidence="1" id="KW-0285">Flavoprotein</keyword>
<name>A0ABP7H6Y6_9FLAO</name>
<comment type="caution">
    <text evidence="4">The sequence shown here is derived from an EMBL/GenBank/DDBJ whole genome shotgun (WGS) entry which is preliminary data.</text>
</comment>
<dbReference type="Proteomes" id="UP001501456">
    <property type="component" value="Unassembled WGS sequence"/>
</dbReference>
<dbReference type="SUPFAM" id="SSF51905">
    <property type="entry name" value="FAD/NAD(P)-binding domain"/>
    <property type="match status" value="2"/>
</dbReference>
<evidence type="ECO:0000313" key="4">
    <source>
        <dbReference type="EMBL" id="GAA3783896.1"/>
    </source>
</evidence>
<proteinExistence type="predicted"/>
<accession>A0ABP7H6Y6</accession>
<dbReference type="PANTHER" id="PTHR23023">
    <property type="entry name" value="DIMETHYLANILINE MONOOXYGENASE"/>
    <property type="match status" value="1"/>
</dbReference>
<evidence type="ECO:0000313" key="5">
    <source>
        <dbReference type="Proteomes" id="UP001501456"/>
    </source>
</evidence>
<keyword evidence="3" id="KW-0560">Oxidoreductase</keyword>
<evidence type="ECO:0000256" key="3">
    <source>
        <dbReference type="ARBA" id="ARBA00023002"/>
    </source>
</evidence>
<dbReference type="InterPro" id="IPR050346">
    <property type="entry name" value="FMO-like"/>
</dbReference>
<dbReference type="InterPro" id="IPR036188">
    <property type="entry name" value="FAD/NAD-bd_sf"/>
</dbReference>
<keyword evidence="5" id="KW-1185">Reference proteome</keyword>
<gene>
    <name evidence="4" type="ORF">GCM10022271_15260</name>
</gene>
<evidence type="ECO:0000256" key="1">
    <source>
        <dbReference type="ARBA" id="ARBA00022630"/>
    </source>
</evidence>
<sequence>MQIHSSAYKNSSPFKNKRVIVVGGSNSGAQILAEVSKVAYTKWVTLEKPAFLPEEIDGRYLFNQANEKYLKKKNTSNTLQVSLSDIVQVASVKEGLTRNVFKDYRPFSSFYKNGVIWQNGSKEAFDAIIWCTGFRPYLNHLKKLNIVENNKVVTNHTRAIKEPNLWLVGYGNWTGFASATIYGVGKTAKITAKEIIDSLL</sequence>